<accession>A0A2P4Z3Y4</accession>
<dbReference type="GO" id="GO:0000785">
    <property type="term" value="C:chromatin"/>
    <property type="evidence" value="ECO:0007669"/>
    <property type="project" value="TreeGrafter"/>
</dbReference>
<comment type="similarity">
    <text evidence="1">Belongs to the DCC1 family.</text>
</comment>
<sequence length="481" mass="55965">MEVDFHTLYSKAVNSWSLLQLDPNCEESLRNGKQLWLKGLKNNKENCNIPTVICTESETFYLRREKSSNVTYLAIESENGELIDMQNDENSSNNESCNTNKLSVVGSSNSIVVMIKILPIMNLFEDYIANHRNLTNNSHSEITFKKLFKTSQISLMELYNFLFDYSSMMYCDIEGNWYSINNEILLFLLSSLLQKGMLMNKSFRYMNIKDVKYLLRESFSELESLGESSENSINYNVLKHALSFDLTLIQIIKHIVLVPADNNLGNLIFDDFGEENIKNLLSSPRIQDHASLRNIDNMRVNLSYKRIQGILATSILKKYQVLKARDYIEEFQNVVSNYVPLEVSELEFEYETNAVSDLDNEKNIKVETDFYYGFPLIENHPDNTGIRFDIIAGQAYYNHEDDTIIYLPSSSLPIDPRNRLSILFRKKKHWHISELNAYISPVLQPSIKLEAFCLKNCYVCEQSIFNRNYRLFYNKNLPLMQ</sequence>
<dbReference type="GO" id="GO:0034088">
    <property type="term" value="P:maintenance of mitotic sister chromatid cohesion"/>
    <property type="evidence" value="ECO:0007669"/>
    <property type="project" value="TreeGrafter"/>
</dbReference>
<dbReference type="GO" id="GO:0000775">
    <property type="term" value="C:chromosome, centromeric region"/>
    <property type="evidence" value="ECO:0007669"/>
    <property type="project" value="TreeGrafter"/>
</dbReference>
<dbReference type="AlphaFoldDB" id="A0A2P4Z3Y4"/>
<evidence type="ECO:0000256" key="2">
    <source>
        <dbReference type="ARBA" id="ARBA00022705"/>
    </source>
</evidence>
<evidence type="ECO:0000313" key="4">
    <source>
        <dbReference type="Proteomes" id="UP000236928"/>
    </source>
</evidence>
<organism evidence="3 4">
    <name type="scientific">Cryptosporidium meleagridis</name>
    <dbReference type="NCBI Taxonomy" id="93969"/>
    <lineage>
        <taxon>Eukaryota</taxon>
        <taxon>Sar</taxon>
        <taxon>Alveolata</taxon>
        <taxon>Apicomplexa</taxon>
        <taxon>Conoidasida</taxon>
        <taxon>Coccidia</taxon>
        <taxon>Eucoccidiorida</taxon>
        <taxon>Eimeriorina</taxon>
        <taxon>Cryptosporidiidae</taxon>
        <taxon>Cryptosporidium</taxon>
    </lineage>
</organism>
<protein>
    <submittedName>
        <fullName evidence="3">Putative conserved protein (DUF2036) family protein</fullName>
    </submittedName>
</protein>
<proteinExistence type="inferred from homology"/>
<comment type="caution">
    <text evidence="3">The sequence shown here is derived from an EMBL/GenBank/DDBJ whole genome shotgun (WGS) entry which is preliminary data.</text>
</comment>
<dbReference type="PANTHER" id="PTHR13395:SF6">
    <property type="entry name" value="SISTER CHROMATID COHESION PROTEIN DCC1"/>
    <property type="match status" value="1"/>
</dbReference>
<dbReference type="GO" id="GO:0006260">
    <property type="term" value="P:DNA replication"/>
    <property type="evidence" value="ECO:0007669"/>
    <property type="project" value="UniProtKB-KW"/>
</dbReference>
<dbReference type="Proteomes" id="UP000236928">
    <property type="component" value="Unassembled WGS sequence"/>
</dbReference>
<dbReference type="GO" id="GO:0031390">
    <property type="term" value="C:Ctf18 RFC-like complex"/>
    <property type="evidence" value="ECO:0007669"/>
    <property type="project" value="InterPro"/>
</dbReference>
<reference evidence="3 4" key="1">
    <citation type="submission" date="2014-04" db="EMBL/GenBank/DDBJ databases">
        <title>Comparative Genomics of Cryptosporidium Species.</title>
        <authorList>
            <person name="Silva J.C."/>
            <person name="Su Q."/>
            <person name="Chalmers R."/>
            <person name="Chibucos M.C."/>
            <person name="Elwin K."/>
            <person name="Godinez A."/>
            <person name="Guo F."/>
            <person name="Huynh K."/>
            <person name="Orvis J."/>
            <person name="Ott S."/>
            <person name="Sadzewicz L."/>
            <person name="Sengamalay N."/>
            <person name="Shetty A."/>
            <person name="Sun M."/>
            <person name="Tallon L."/>
            <person name="Xiao L."/>
            <person name="Zhang H."/>
            <person name="Fraser C.M."/>
            <person name="Zhu G."/>
            <person name="Kissinger J."/>
            <person name="Widmer G."/>
        </authorList>
    </citation>
    <scope>NUCLEOTIDE SEQUENCE [LARGE SCALE GENOMIC DNA]</scope>
    <source>
        <strain evidence="3 4">UKMEL1</strain>
    </source>
</reference>
<evidence type="ECO:0000256" key="1">
    <source>
        <dbReference type="ARBA" id="ARBA00007017"/>
    </source>
</evidence>
<dbReference type="OrthoDB" id="5199543at2759"/>
<evidence type="ECO:0000313" key="3">
    <source>
        <dbReference type="EMBL" id="POM84788.1"/>
    </source>
</evidence>
<dbReference type="PANTHER" id="PTHR13395">
    <property type="entry name" value="SISTER CHROMATID COHESION PROTEIN DCC1-RELATED"/>
    <property type="match status" value="1"/>
</dbReference>
<dbReference type="VEuPathDB" id="CryptoDB:CmeUKMEL1_14145"/>
<dbReference type="Pfam" id="PF09724">
    <property type="entry name" value="Dcc1"/>
    <property type="match status" value="2"/>
</dbReference>
<keyword evidence="4" id="KW-1185">Reference proteome</keyword>
<keyword evidence="2" id="KW-0235">DNA replication</keyword>
<name>A0A2P4Z3Y4_9CRYT</name>
<gene>
    <name evidence="3" type="ORF">CmeUKMEL1_14145</name>
</gene>
<dbReference type="EMBL" id="JIBK01000048">
    <property type="protein sequence ID" value="POM84788.1"/>
    <property type="molecule type" value="Genomic_DNA"/>
</dbReference>
<dbReference type="InterPro" id="IPR019128">
    <property type="entry name" value="Dcc1"/>
</dbReference>